<protein>
    <recommendedName>
        <fullName evidence="3">TROVE domain-containing protein</fullName>
    </recommendedName>
</protein>
<comment type="caution">
    <text evidence="1">The sequence shown here is derived from an EMBL/GenBank/DDBJ whole genome shotgun (WGS) entry which is preliminary data.</text>
</comment>
<proteinExistence type="predicted"/>
<accession>A0ABP8D839</accession>
<evidence type="ECO:0000313" key="1">
    <source>
        <dbReference type="EMBL" id="GAA4249715.1"/>
    </source>
</evidence>
<evidence type="ECO:0000313" key="2">
    <source>
        <dbReference type="Proteomes" id="UP001500620"/>
    </source>
</evidence>
<dbReference type="EMBL" id="BAABAT010000008">
    <property type="protein sequence ID" value="GAA4249715.1"/>
    <property type="molecule type" value="Genomic_DNA"/>
</dbReference>
<evidence type="ECO:0008006" key="3">
    <source>
        <dbReference type="Google" id="ProtNLM"/>
    </source>
</evidence>
<sequence length="467" mass="51932">MDLSELVACEDVVMFVNAAVTATGQREFHEGADGQRLSLAFLHDYVRTNYRELYAATLALDINEHNAAAVALNLLRTSGEVPLAQRRLEGRLIAARLATMAPQRVYRLLRTLRAEGVNNRRTRAIVRDWVAARPDVAFDAVKYRRGLAAAAAHAHLRLPDEVGTVLFVWKRPKRYETPILESWRRAHYEKDALFELPYTVAEGLASTRRRDIGRAEFLRSIAPRLTELERLRLQRAGGGKVDVALDRQPLTRLALFALSLPRPERARRREELTAALRAAARRAAGRRAGTWGDVVAVLDDSYSSSGSAVKRRRPLAVALATHYLLAELGARYRPLWLNHAGDPLLVHPAGATPLGERLLDALELRPERVVVVSDGWDNAPPGQAAEVLRVWRQRLDPDGRTSVVHLNPVYDGDAFDVRRLSPIVASVGVRDAEDAAALVELARFATGTATFAELRAHLSERVEGFLR</sequence>
<dbReference type="RefSeq" id="WP_345127947.1">
    <property type="nucleotide sequence ID" value="NZ_BAABAT010000008.1"/>
</dbReference>
<organism evidence="1 2">
    <name type="scientific">Dactylosporangium darangshiense</name>
    <dbReference type="NCBI Taxonomy" id="579108"/>
    <lineage>
        <taxon>Bacteria</taxon>
        <taxon>Bacillati</taxon>
        <taxon>Actinomycetota</taxon>
        <taxon>Actinomycetes</taxon>
        <taxon>Micromonosporales</taxon>
        <taxon>Micromonosporaceae</taxon>
        <taxon>Dactylosporangium</taxon>
    </lineage>
</organism>
<name>A0ABP8D839_9ACTN</name>
<keyword evidence="2" id="KW-1185">Reference proteome</keyword>
<dbReference type="Proteomes" id="UP001500620">
    <property type="component" value="Unassembled WGS sequence"/>
</dbReference>
<reference evidence="2" key="1">
    <citation type="journal article" date="2019" name="Int. J. Syst. Evol. Microbiol.">
        <title>The Global Catalogue of Microorganisms (GCM) 10K type strain sequencing project: providing services to taxonomists for standard genome sequencing and annotation.</title>
        <authorList>
            <consortium name="The Broad Institute Genomics Platform"/>
            <consortium name="The Broad Institute Genome Sequencing Center for Infectious Disease"/>
            <person name="Wu L."/>
            <person name="Ma J."/>
        </authorList>
    </citation>
    <scope>NUCLEOTIDE SEQUENCE [LARGE SCALE GENOMIC DNA]</scope>
    <source>
        <strain evidence="2">JCM 17441</strain>
    </source>
</reference>
<gene>
    <name evidence="1" type="ORF">GCM10022255_034940</name>
</gene>